<evidence type="ECO:0000256" key="3">
    <source>
        <dbReference type="ARBA" id="ARBA00022679"/>
    </source>
</evidence>
<dbReference type="SMART" id="SM00220">
    <property type="entry name" value="S_TKc"/>
    <property type="match status" value="1"/>
</dbReference>
<evidence type="ECO:0000256" key="8">
    <source>
        <dbReference type="SAM" id="MobiDB-lite"/>
    </source>
</evidence>
<comment type="similarity">
    <text evidence="1">Belongs to the protein kinase superfamily. STE Ser/Thr protein kinase family. MAP kinase kinase kinase subfamily.</text>
</comment>
<feature type="compositionally biased region" description="Pro residues" evidence="8">
    <location>
        <begin position="1313"/>
        <end position="1323"/>
    </location>
</feature>
<evidence type="ECO:0000313" key="10">
    <source>
        <dbReference type="EMBL" id="AEH05927.1"/>
    </source>
</evidence>
<accession>I6LZP0</accession>
<feature type="compositionally biased region" description="Acidic residues" evidence="8">
    <location>
        <begin position="1337"/>
        <end position="1382"/>
    </location>
</feature>
<dbReference type="InterPro" id="IPR017441">
    <property type="entry name" value="Protein_kinase_ATP_BS"/>
</dbReference>
<dbReference type="GO" id="GO:0004674">
    <property type="term" value="F:protein serine/threonine kinase activity"/>
    <property type="evidence" value="ECO:0007669"/>
    <property type="project" value="UniProtKB-KW"/>
</dbReference>
<name>I6LZP0_9AGAR</name>
<protein>
    <submittedName>
        <fullName evidence="10">MAPKKK protein</fullName>
    </submittedName>
</protein>
<keyword evidence="2" id="KW-0723">Serine/threonine-protein kinase</keyword>
<dbReference type="SUPFAM" id="SSF56112">
    <property type="entry name" value="Protein kinase-like (PK-like)"/>
    <property type="match status" value="1"/>
</dbReference>
<sequence length="1405" mass="159447">MVRPPSQSQVFDPYVQFIKRYRNPNQYEIDDPRDDPDSHYYRYIEGVDGSDDDDLGRGSISGGDNMDRLAAYKSDSETTFPFTQVNQDRLEWSSMLSSVLSGDVLKSERARIQIVLENAAQEQNNVRLNIWLGIRAKFHGWTEEEERKRLEERRLRNVDPVINEILKFRIPDLPVHKPDEVTGYALQHVGSLLNRLEAVQSLYPSLKAFSIDKPMASQAAFQERCDALETWSTIVTSLRHQITLLRRWTNSETLDVTQPNTSAEVPIPTYAHSGPGTELTDGSSFVERILKEESMQRTFEKGFLGTVYSFIGSAREAQVSSISMFKEMNLPTFERELVPLISFPTNLAQAALRLRLEYVRKVEEPDTRDFILVDQMIDDLKVSIGLACTLKRQYEAFLAPDPHGNWNVPNCIKNDYDSTILEALVIFFKLIHLKLKSGHKGIYFKETDVLEAQWATYNDVSLTAAGGSCVVAEHLCSLTNKLIVRVINYLENQIRVPDGENMSDFIQAQRQRYLRKPADDKPQRKMTDQQIVGWYAKVLESVRLRYRKLQRFAKMLMQRFTNCIEYSIQNYPINDLLIALRDSGHVLIHSGSYVEEGVYIIASPSLADQPNVIRRLLTEAFHAEEHRNDDGNRLAGHGRPIRDHDDISQYILILTPRSPFLSLTSTIFYDLPKIDFDLKDDRCLIVADGPQRRLSMAKQAFLHALKFKDDEGKLHDRFGPLEATNEFQAHLPIVNRELAKITRAMNRLAESIVESVTRVHSFLRRINGCQELLANWFVFASEHGLHAQKYIDRQSIQKFNRMLINTAISWVTFIADDCDPQDRRTFKWAVHALEFTEARTKGNVILHIPEDDFRKLGVKVSRCMGLLLEHFDVLGARSSVEARRLREKQEEMMKLRPKDLKDTADEELNTPLSCEHTGFIDARARLYWSKVSDALREVEESRIDVGMRHHMMGRVLDTEKPEDRSLVFLASSSSNISIRWQQGKFIGAGAFGLVYMAVNLDTGSLMAVKEIKFQELSGLPNLYTQIKDELSVMEMLHHPNVVEYYGIEVHRDKVYIFEEYCPGGSLAALLENGRIEDEGIIQVYTLQMLEGLAYLHSRGIVHRDVKPDNLLLDANGVLKFVDFGAAKILAKNQRSIQRSRRGANDITVPNGAPGVNGPGVGHSLTGTPMYMSPEVIKNDKRGRHGAMDIWSLGCVVLEFATGKKPWSNLDNEWAIMFHIGVATQHPPLPEAGQLSPLGIDFIKKCLTIDPMSRPTALELMKHPWMVQFREAFMTNYPEEDGGIDGTPISRQAQILHQVESEALNRVTGNAQSPPVPTPPPLPAAPMINHVQSKDPFSDDDSDLEDDITESLNDEGEEEGEEKPGTESDDEKDDSSDYTDSESDSSYSDDSSEPSTDDEFSSSESV</sequence>
<dbReference type="InterPro" id="IPR008271">
    <property type="entry name" value="Ser/Thr_kinase_AS"/>
</dbReference>
<feature type="region of interest" description="Disordered" evidence="8">
    <location>
        <begin position="1307"/>
        <end position="1405"/>
    </location>
</feature>
<dbReference type="PANTHER" id="PTHR48016">
    <property type="entry name" value="MAP KINASE KINASE KINASE SSK2-RELATED-RELATED"/>
    <property type="match status" value="1"/>
</dbReference>
<keyword evidence="5" id="KW-0418">Kinase</keyword>
<evidence type="ECO:0000256" key="4">
    <source>
        <dbReference type="ARBA" id="ARBA00022741"/>
    </source>
</evidence>
<proteinExistence type="inferred from homology"/>
<feature type="domain" description="Protein kinase" evidence="9">
    <location>
        <begin position="980"/>
        <end position="1265"/>
    </location>
</feature>
<dbReference type="InterPro" id="IPR011009">
    <property type="entry name" value="Kinase-like_dom_sf"/>
</dbReference>
<dbReference type="PROSITE" id="PS00108">
    <property type="entry name" value="PROTEIN_KINASE_ST"/>
    <property type="match status" value="1"/>
</dbReference>
<dbReference type="PROSITE" id="PS00107">
    <property type="entry name" value="PROTEIN_KINASE_ATP"/>
    <property type="match status" value="1"/>
</dbReference>
<dbReference type="PROSITE" id="PS50011">
    <property type="entry name" value="PROTEIN_KINASE_DOM"/>
    <property type="match status" value="1"/>
</dbReference>
<evidence type="ECO:0000256" key="1">
    <source>
        <dbReference type="ARBA" id="ARBA00006529"/>
    </source>
</evidence>
<evidence type="ECO:0000256" key="2">
    <source>
        <dbReference type="ARBA" id="ARBA00022527"/>
    </source>
</evidence>
<dbReference type="GO" id="GO:0005524">
    <property type="term" value="F:ATP binding"/>
    <property type="evidence" value="ECO:0007669"/>
    <property type="project" value="UniProtKB-UniRule"/>
</dbReference>
<dbReference type="EMBL" id="HM366445">
    <property type="protein sequence ID" value="AEH05927.1"/>
    <property type="molecule type" value="Genomic_DNA"/>
</dbReference>
<reference evidence="10" key="1">
    <citation type="submission" date="2010-05" db="EMBL/GenBank/DDBJ databases">
        <title>Cloning and sequece analysis of MAPKKK homolog of Volvariella volvacea.</title>
        <authorList>
            <person name="Wang H."/>
            <person name="Bao D.P."/>
            <person name="Chen M.J."/>
        </authorList>
    </citation>
    <scope>NUCLEOTIDE SEQUENCE</scope>
    <source>
        <strain evidence="10">V23</strain>
    </source>
</reference>
<dbReference type="GO" id="GO:0038066">
    <property type="term" value="P:p38MAPK cascade"/>
    <property type="evidence" value="ECO:0007669"/>
    <property type="project" value="TreeGrafter"/>
</dbReference>
<dbReference type="Pfam" id="PF00069">
    <property type="entry name" value="Pkinase"/>
    <property type="match status" value="1"/>
</dbReference>
<organism evidence="10">
    <name type="scientific">Volvariella volvacea</name>
    <dbReference type="NCBI Taxonomy" id="36659"/>
    <lineage>
        <taxon>Eukaryota</taxon>
        <taxon>Fungi</taxon>
        <taxon>Dikarya</taxon>
        <taxon>Basidiomycota</taxon>
        <taxon>Agaricomycotina</taxon>
        <taxon>Agaricomycetes</taxon>
        <taxon>Agaricomycetidae</taxon>
        <taxon>Agaricales</taxon>
        <taxon>Pluteineae</taxon>
        <taxon>Pluteaceae</taxon>
        <taxon>Volvariella</taxon>
    </lineage>
</organism>
<feature type="binding site" evidence="7">
    <location>
        <position position="1009"/>
    </location>
    <ligand>
        <name>ATP</name>
        <dbReference type="ChEBI" id="CHEBI:30616"/>
    </ligand>
</feature>
<dbReference type="InterPro" id="IPR050538">
    <property type="entry name" value="MAP_kinase_kinase_kinase"/>
</dbReference>
<dbReference type="PANTHER" id="PTHR48016:SF32">
    <property type="entry name" value="MITOGEN-ACTIVATED PROTEIN KINASE KINASE KINASE 4"/>
    <property type="match status" value="1"/>
</dbReference>
<evidence type="ECO:0000256" key="6">
    <source>
        <dbReference type="ARBA" id="ARBA00022840"/>
    </source>
</evidence>
<keyword evidence="3" id="KW-0808">Transferase</keyword>
<dbReference type="CDD" id="cd06626">
    <property type="entry name" value="STKc_MEKK4"/>
    <property type="match status" value="1"/>
</dbReference>
<gene>
    <name evidence="10" type="primary">MAPKKK</name>
</gene>
<dbReference type="InterPro" id="IPR000719">
    <property type="entry name" value="Prot_kinase_dom"/>
</dbReference>
<evidence type="ECO:0000256" key="5">
    <source>
        <dbReference type="ARBA" id="ARBA00022777"/>
    </source>
</evidence>
<dbReference type="Gene3D" id="1.10.510.10">
    <property type="entry name" value="Transferase(Phosphotransferase) domain 1"/>
    <property type="match status" value="1"/>
</dbReference>
<evidence type="ECO:0000256" key="7">
    <source>
        <dbReference type="PROSITE-ProRule" id="PRU10141"/>
    </source>
</evidence>
<keyword evidence="6 7" id="KW-0067">ATP-binding</keyword>
<keyword evidence="4 7" id="KW-0547">Nucleotide-binding</keyword>
<feature type="compositionally biased region" description="Acidic residues" evidence="8">
    <location>
        <begin position="1389"/>
        <end position="1405"/>
    </location>
</feature>
<evidence type="ECO:0000259" key="9">
    <source>
        <dbReference type="PROSITE" id="PS50011"/>
    </source>
</evidence>